<dbReference type="Proteomes" id="UP000679725">
    <property type="component" value="Unassembled WGS sequence"/>
</dbReference>
<accession>A0ABM8UJH8</accession>
<name>A0ABM8UJH8_9BACT</name>
<organism evidence="2 3">
    <name type="scientific">Dyadobacter linearis</name>
    <dbReference type="NCBI Taxonomy" id="2823330"/>
    <lineage>
        <taxon>Bacteria</taxon>
        <taxon>Pseudomonadati</taxon>
        <taxon>Bacteroidota</taxon>
        <taxon>Cytophagia</taxon>
        <taxon>Cytophagales</taxon>
        <taxon>Spirosomataceae</taxon>
        <taxon>Dyadobacter</taxon>
    </lineage>
</organism>
<protein>
    <submittedName>
        <fullName evidence="2">Uncharacterized protein</fullName>
    </submittedName>
</protein>
<feature type="transmembrane region" description="Helical" evidence="1">
    <location>
        <begin position="274"/>
        <end position="293"/>
    </location>
</feature>
<evidence type="ECO:0000313" key="2">
    <source>
        <dbReference type="EMBL" id="CAG5067585.1"/>
    </source>
</evidence>
<keyword evidence="1" id="KW-0472">Membrane</keyword>
<feature type="transmembrane region" description="Helical" evidence="1">
    <location>
        <begin position="90"/>
        <end position="107"/>
    </location>
</feature>
<dbReference type="EMBL" id="CAJRAU010000001">
    <property type="protein sequence ID" value="CAG5067585.1"/>
    <property type="molecule type" value="Genomic_DNA"/>
</dbReference>
<sequence length="298" mass="35034">MRFDRYYLLKLKYLLPLYAILAWGSVLVLGFLRWWLFLGKYPIVEMDEDIWQYWIPAFFPAVPVLVSLKPRFNRLYVGKNGKRRNELPEAIAWLTIALMLIFSQHYLTTSTGTLLEVENVKAIGKQERARYYRIKSFAVHRPIGGVSYAFRKSGKFNARLDMHIYFAHPILTHKRQPITMTPLYWYGVKFHKQISNLGSNATKQQKFEKFFHECVAKMQNYDFYHIDHFEHKPASFDRENFRRAVGNALQKRINNDFMILQPVSKSAESRNANMFALITGTFLIGSAGLAFTLKSRRR</sequence>
<keyword evidence="3" id="KW-1185">Reference proteome</keyword>
<keyword evidence="1" id="KW-1133">Transmembrane helix</keyword>
<reference evidence="2 3" key="1">
    <citation type="submission" date="2021-04" db="EMBL/GenBank/DDBJ databases">
        <authorList>
            <person name="Rodrigo-Torres L."/>
            <person name="Arahal R. D."/>
            <person name="Lucena T."/>
        </authorList>
    </citation>
    <scope>NUCLEOTIDE SEQUENCE [LARGE SCALE GENOMIC DNA]</scope>
    <source>
        <strain evidence="2 3">CECT 9623</strain>
    </source>
</reference>
<feature type="transmembrane region" description="Helical" evidence="1">
    <location>
        <begin position="12"/>
        <end position="38"/>
    </location>
</feature>
<comment type="caution">
    <text evidence="2">The sequence shown here is derived from an EMBL/GenBank/DDBJ whole genome shotgun (WGS) entry which is preliminary data.</text>
</comment>
<keyword evidence="1" id="KW-0812">Transmembrane</keyword>
<evidence type="ECO:0000313" key="3">
    <source>
        <dbReference type="Proteomes" id="UP000679725"/>
    </source>
</evidence>
<dbReference type="RefSeq" id="WP_215231749.1">
    <property type="nucleotide sequence ID" value="NZ_CAJRAU010000001.1"/>
</dbReference>
<proteinExistence type="predicted"/>
<feature type="transmembrane region" description="Helical" evidence="1">
    <location>
        <begin position="50"/>
        <end position="69"/>
    </location>
</feature>
<evidence type="ECO:0000256" key="1">
    <source>
        <dbReference type="SAM" id="Phobius"/>
    </source>
</evidence>
<gene>
    <name evidence="2" type="ORF">DYBT9623_00306</name>
</gene>